<dbReference type="PANTHER" id="PTHR39463:SF1">
    <property type="entry name" value="MEDUSA"/>
    <property type="match status" value="1"/>
</dbReference>
<feature type="domain" description="DUF7082" evidence="2">
    <location>
        <begin position="479"/>
        <end position="634"/>
    </location>
</feature>
<accession>A0A9P9W8M6</accession>
<evidence type="ECO:0000313" key="3">
    <source>
        <dbReference type="EMBL" id="KAI1850183.1"/>
    </source>
</evidence>
<feature type="region of interest" description="Disordered" evidence="1">
    <location>
        <begin position="323"/>
        <end position="381"/>
    </location>
</feature>
<dbReference type="Pfam" id="PF23305">
    <property type="entry name" value="DUF7082"/>
    <property type="match status" value="1"/>
</dbReference>
<dbReference type="AlphaFoldDB" id="A0A9P9W8M6"/>
<organism evidence="3 4">
    <name type="scientific">Neoarthrinium moseri</name>
    <dbReference type="NCBI Taxonomy" id="1658444"/>
    <lineage>
        <taxon>Eukaryota</taxon>
        <taxon>Fungi</taxon>
        <taxon>Dikarya</taxon>
        <taxon>Ascomycota</taxon>
        <taxon>Pezizomycotina</taxon>
        <taxon>Sordariomycetes</taxon>
        <taxon>Xylariomycetidae</taxon>
        <taxon>Amphisphaeriales</taxon>
        <taxon>Apiosporaceae</taxon>
        <taxon>Neoarthrinium</taxon>
    </lineage>
</organism>
<feature type="region of interest" description="Disordered" evidence="1">
    <location>
        <begin position="663"/>
        <end position="748"/>
    </location>
</feature>
<feature type="compositionally biased region" description="Polar residues" evidence="1">
    <location>
        <begin position="425"/>
        <end position="439"/>
    </location>
</feature>
<feature type="compositionally biased region" description="Low complexity" evidence="1">
    <location>
        <begin position="688"/>
        <end position="703"/>
    </location>
</feature>
<sequence>MTDPYQFYHQRIEAKYFVLLIYLLRPWIIQALERSTVLAFARPTRLRNTVPETSVASQSSGATASAVPDNFGCKQFECLLQSSGINPTSSLSRPNWSLQPQFHTDRPIIVDDAIESPETVTLRYEEEAAARANGGVLREESPPGLLTTASYSKSQPPQMHGYDQVRPFPDSQYQYSAPSFPAAHQSENAAAQLNQLAFTANGSASQYMAPVLPTLISYQPESGVCATKVMIRISAPYDLIAVTSHFYLAFGEQRCAAHAVRDSHDASGFGYVVSGDAPSFEDTRSASVNVPLSLLIEIPDAQPLASIDIGTFTYHDAQVGPADAAAEEVTRPTASQSPEHIDAQKSEQDQITDAATNTYGYPPGSQQAAAATAYDPSYSSNSTNGSMIGAYHRSSYADDYTRQIPPPIRTPSLWGSYGASLHSMRSPTMSHQSHTTITRPSLSSLPAPTSANPQLVRTSTLQSGAPSSSFNPYAIYSQKAALKIAGELESMATGWTKEEWDNRRRIVLFRKHQQGSTLTATFKPVGVNERPANSICISCIYWAEKSECFVTSVDTIYLLEQLVAAPARFTVEEKNRIRRNLEGFRPLTVSKAKADSEEFFKIIMAFPNPKPRNIEKDVKVFPWKILAPALKKIISKYSASPSSTVAPTPSHAMLTRVSSTSPALYPHPAHTTTVPESTYGHHDPHIASPRSLSGASSSWGSYSTRPLSPSLKSHSPTSAGIRIPSMPSYGTPDGRHASASSYGLTPQPPTRWDAATTNGYIDAGAVSTYTSHQHQGQVPSRVHCPDEPSSLRCDSSFQWSHLDRGGKPTLLSIVSRASSSDAFITARRVYADMVEVMRGLRHRDPSGSTRAEVACGGAELAVTMGGPPHDLSPCEFVLLMRVFGLWFNSAAVWGVARVRCCGVGGATQSRLCAALHLLAATIMTSHPPHHTISWLSPVVIFPRFSTAPYGKLLSAHYLA</sequence>
<dbReference type="GO" id="GO:0005634">
    <property type="term" value="C:nucleus"/>
    <property type="evidence" value="ECO:0007669"/>
    <property type="project" value="TreeGrafter"/>
</dbReference>
<gene>
    <name evidence="3" type="ORF">JX265_013462</name>
</gene>
<name>A0A9P9W8M6_9PEZI</name>
<feature type="compositionally biased region" description="Low complexity" evidence="1">
    <location>
        <begin position="440"/>
        <end position="452"/>
    </location>
</feature>
<dbReference type="PANTHER" id="PTHR39463">
    <property type="entry name" value="MEDUSA"/>
    <property type="match status" value="1"/>
</dbReference>
<feature type="compositionally biased region" description="Basic and acidic residues" evidence="1">
    <location>
        <begin position="339"/>
        <end position="348"/>
    </location>
</feature>
<protein>
    <recommendedName>
        <fullName evidence="2">DUF7082 domain-containing protein</fullName>
    </recommendedName>
</protein>
<evidence type="ECO:0000313" key="4">
    <source>
        <dbReference type="Proteomes" id="UP000829685"/>
    </source>
</evidence>
<dbReference type="InterPro" id="IPR055509">
    <property type="entry name" value="DUF7082"/>
</dbReference>
<evidence type="ECO:0000256" key="1">
    <source>
        <dbReference type="SAM" id="MobiDB-lite"/>
    </source>
</evidence>
<comment type="caution">
    <text evidence="3">The sequence shown here is derived from an EMBL/GenBank/DDBJ whole genome shotgun (WGS) entry which is preliminary data.</text>
</comment>
<reference evidence="3" key="1">
    <citation type="submission" date="2021-03" db="EMBL/GenBank/DDBJ databases">
        <title>Revisited historic fungal species revealed as producer of novel bioactive compounds through whole genome sequencing and comparative genomics.</title>
        <authorList>
            <person name="Vignolle G.A."/>
            <person name="Hochenegger N."/>
            <person name="Mach R.L."/>
            <person name="Mach-Aigner A.R."/>
            <person name="Javad Rahimi M."/>
            <person name="Salim K.A."/>
            <person name="Chan C.M."/>
            <person name="Lim L.B.L."/>
            <person name="Cai F."/>
            <person name="Druzhinina I.S."/>
            <person name="U'Ren J.M."/>
            <person name="Derntl C."/>
        </authorList>
    </citation>
    <scope>NUCLEOTIDE SEQUENCE</scope>
    <source>
        <strain evidence="3">TUCIM 5799</strain>
    </source>
</reference>
<feature type="region of interest" description="Disordered" evidence="1">
    <location>
        <begin position="425"/>
        <end position="452"/>
    </location>
</feature>
<keyword evidence="4" id="KW-1185">Reference proteome</keyword>
<dbReference type="Proteomes" id="UP000829685">
    <property type="component" value="Unassembled WGS sequence"/>
</dbReference>
<feature type="compositionally biased region" description="Polar residues" evidence="1">
    <location>
        <begin position="704"/>
        <end position="718"/>
    </location>
</feature>
<proteinExistence type="predicted"/>
<evidence type="ECO:0000259" key="2">
    <source>
        <dbReference type="Pfam" id="PF23305"/>
    </source>
</evidence>
<feature type="compositionally biased region" description="Polar residues" evidence="1">
    <location>
        <begin position="349"/>
        <end position="369"/>
    </location>
</feature>
<dbReference type="EMBL" id="JAFIMR010000071">
    <property type="protein sequence ID" value="KAI1850183.1"/>
    <property type="molecule type" value="Genomic_DNA"/>
</dbReference>